<comment type="caution">
    <text evidence="4">The sequence shown here is derived from an EMBL/GenBank/DDBJ whole genome shotgun (WGS) entry which is preliminary data.</text>
</comment>
<evidence type="ECO:0000313" key="4">
    <source>
        <dbReference type="EMBL" id="KPV42974.1"/>
    </source>
</evidence>
<evidence type="ECO:0000313" key="5">
    <source>
        <dbReference type="Proteomes" id="UP000050482"/>
    </source>
</evidence>
<protein>
    <submittedName>
        <fullName evidence="4">Spore protein</fullName>
    </submittedName>
</protein>
<dbReference type="Proteomes" id="UP000050482">
    <property type="component" value="Unassembled WGS sequence"/>
</dbReference>
<keyword evidence="3" id="KW-0238">DNA-binding</keyword>
<dbReference type="Gene3D" id="6.10.10.80">
    <property type="entry name" value="Small, acid-soluble spore protein, alpha/beta type-like"/>
    <property type="match status" value="1"/>
</dbReference>
<sequence>MAGNNQFLVPEVHKHLDDLKYEIAAELGLSVHQGSEDYWGHITSHDAGRVGGTITKRLVAFAEQSLAGGTGQF</sequence>
<reference evidence="4 5" key="1">
    <citation type="submission" date="2015-09" db="EMBL/GenBank/DDBJ databases">
        <title>Draft genome sequence of Alicyclobacillus ferrooxydans DSM 22381.</title>
        <authorList>
            <person name="Hemp J."/>
        </authorList>
    </citation>
    <scope>NUCLEOTIDE SEQUENCE [LARGE SCALE GENOMIC DNA]</scope>
    <source>
        <strain evidence="4 5">TC-34</strain>
    </source>
</reference>
<name>A0A0P9D0H4_9BACL</name>
<dbReference type="InterPro" id="IPR038300">
    <property type="entry name" value="SASP_sf_alpha/beta"/>
</dbReference>
<dbReference type="InterPro" id="IPR050847">
    <property type="entry name" value="SASP_DNA-binding"/>
</dbReference>
<dbReference type="RefSeq" id="WP_054969971.1">
    <property type="nucleotide sequence ID" value="NZ_LJCO01000064.1"/>
</dbReference>
<dbReference type="EMBL" id="LJCO01000064">
    <property type="protein sequence ID" value="KPV42974.1"/>
    <property type="molecule type" value="Genomic_DNA"/>
</dbReference>
<evidence type="ECO:0000256" key="2">
    <source>
        <dbReference type="ARBA" id="ARBA00005442"/>
    </source>
</evidence>
<organism evidence="4 5">
    <name type="scientific">Alicyclobacillus ferrooxydans</name>
    <dbReference type="NCBI Taxonomy" id="471514"/>
    <lineage>
        <taxon>Bacteria</taxon>
        <taxon>Bacillati</taxon>
        <taxon>Bacillota</taxon>
        <taxon>Bacilli</taxon>
        <taxon>Bacillales</taxon>
        <taxon>Alicyclobacillaceae</taxon>
        <taxon>Alicyclobacillus</taxon>
    </lineage>
</organism>
<dbReference type="PROSITE" id="PS00304">
    <property type="entry name" value="SASP_1"/>
    <property type="match status" value="1"/>
</dbReference>
<evidence type="ECO:0000256" key="3">
    <source>
        <dbReference type="ARBA" id="ARBA00023125"/>
    </source>
</evidence>
<dbReference type="InterPro" id="IPR018126">
    <property type="entry name" value="SASP_alpha/beta-type_CS"/>
</dbReference>
<evidence type="ECO:0000256" key="1">
    <source>
        <dbReference type="ARBA" id="ARBA00003863"/>
    </source>
</evidence>
<dbReference type="InterPro" id="IPR001448">
    <property type="entry name" value="SASP_alpha/beta-type"/>
</dbReference>
<gene>
    <name evidence="4" type="ORF">AN477_14985</name>
</gene>
<dbReference type="GO" id="GO:0006265">
    <property type="term" value="P:DNA topological change"/>
    <property type="evidence" value="ECO:0007669"/>
    <property type="project" value="InterPro"/>
</dbReference>
<keyword evidence="5" id="KW-1185">Reference proteome</keyword>
<accession>A0A0P9D0H4</accession>
<dbReference type="PATRIC" id="fig|471514.4.peg.2585"/>
<dbReference type="PANTHER" id="PTHR36107">
    <property type="entry name" value="SMALL, ACID-SOLUBLE SPORE PROTEIN A"/>
    <property type="match status" value="1"/>
</dbReference>
<dbReference type="PANTHER" id="PTHR36107:SF1">
    <property type="entry name" value="SMALL, ACID-SOLUBLE SPORE PROTEIN A"/>
    <property type="match status" value="1"/>
</dbReference>
<comment type="similarity">
    <text evidence="2">Belongs to the alpha/beta-type SASP family.</text>
</comment>
<dbReference type="STRING" id="471514.AN477_14985"/>
<comment type="function">
    <text evidence="1">SASP are bound to spore DNA. They are double-stranded DNA-binding proteins that cause DNA to change to an a-like conformation. They protect the DNA backbone from chemical and enzymatic cleavage and are thus involved in dormant spore's high resistance to UV light.</text>
</comment>
<dbReference type="AlphaFoldDB" id="A0A0P9D0H4"/>
<dbReference type="GO" id="GO:0003690">
    <property type="term" value="F:double-stranded DNA binding"/>
    <property type="evidence" value="ECO:0007669"/>
    <property type="project" value="InterPro"/>
</dbReference>
<dbReference type="Pfam" id="PF00269">
    <property type="entry name" value="SASP"/>
    <property type="match status" value="1"/>
</dbReference>
<proteinExistence type="inferred from homology"/>
<dbReference type="OrthoDB" id="2627848at2"/>